<keyword evidence="2" id="KW-0067">ATP-binding</keyword>
<evidence type="ECO:0000256" key="1">
    <source>
        <dbReference type="ARBA" id="ARBA00022741"/>
    </source>
</evidence>
<proteinExistence type="predicted"/>
<dbReference type="InterPro" id="IPR011990">
    <property type="entry name" value="TPR-like_helical_dom_sf"/>
</dbReference>
<feature type="domain" description="HTH luxR-type" evidence="3">
    <location>
        <begin position="926"/>
        <end position="991"/>
    </location>
</feature>
<dbReference type="Gene3D" id="3.40.50.300">
    <property type="entry name" value="P-loop containing nucleotide triphosphate hydrolases"/>
    <property type="match status" value="1"/>
</dbReference>
<dbReference type="InterPro" id="IPR016032">
    <property type="entry name" value="Sig_transdc_resp-reg_C-effctor"/>
</dbReference>
<dbReference type="InterPro" id="IPR027417">
    <property type="entry name" value="P-loop_NTPase"/>
</dbReference>
<dbReference type="InterPro" id="IPR036388">
    <property type="entry name" value="WH-like_DNA-bd_sf"/>
</dbReference>
<dbReference type="GO" id="GO:0003677">
    <property type="term" value="F:DNA binding"/>
    <property type="evidence" value="ECO:0007669"/>
    <property type="project" value="InterPro"/>
</dbReference>
<accession>A0A2P2BZS4</accession>
<dbReference type="GO" id="GO:0005737">
    <property type="term" value="C:cytoplasm"/>
    <property type="evidence" value="ECO:0007669"/>
    <property type="project" value="TreeGrafter"/>
</dbReference>
<dbReference type="SUPFAM" id="SSF48452">
    <property type="entry name" value="TPR-like"/>
    <property type="match status" value="2"/>
</dbReference>
<dbReference type="Pfam" id="PF13191">
    <property type="entry name" value="AAA_16"/>
    <property type="match status" value="1"/>
</dbReference>
<dbReference type="SUPFAM" id="SSF52540">
    <property type="entry name" value="P-loop containing nucleoside triphosphate hydrolases"/>
    <property type="match status" value="1"/>
</dbReference>
<evidence type="ECO:0000256" key="2">
    <source>
        <dbReference type="ARBA" id="ARBA00022840"/>
    </source>
</evidence>
<organism evidence="4">
    <name type="scientific">metagenome</name>
    <dbReference type="NCBI Taxonomy" id="256318"/>
    <lineage>
        <taxon>unclassified sequences</taxon>
        <taxon>metagenomes</taxon>
    </lineage>
</organism>
<gene>
    <name evidence="4" type="ORF">NOCA2240049</name>
</gene>
<dbReference type="InterPro" id="IPR041664">
    <property type="entry name" value="AAA_16"/>
</dbReference>
<dbReference type="GO" id="GO:0004016">
    <property type="term" value="F:adenylate cyclase activity"/>
    <property type="evidence" value="ECO:0007669"/>
    <property type="project" value="TreeGrafter"/>
</dbReference>
<dbReference type="CDD" id="cd06170">
    <property type="entry name" value="LuxR_C_like"/>
    <property type="match status" value="1"/>
</dbReference>
<dbReference type="GO" id="GO:0005524">
    <property type="term" value="F:ATP binding"/>
    <property type="evidence" value="ECO:0007669"/>
    <property type="project" value="UniProtKB-KW"/>
</dbReference>
<dbReference type="PANTHER" id="PTHR16305:SF35">
    <property type="entry name" value="TRANSCRIPTIONAL ACTIVATOR DOMAIN"/>
    <property type="match status" value="1"/>
</dbReference>
<dbReference type="GO" id="GO:0006355">
    <property type="term" value="P:regulation of DNA-templated transcription"/>
    <property type="evidence" value="ECO:0007669"/>
    <property type="project" value="InterPro"/>
</dbReference>
<name>A0A2P2BZS4_9ZZZZ</name>
<dbReference type="PANTHER" id="PTHR16305">
    <property type="entry name" value="TESTICULAR SOLUBLE ADENYLYL CYCLASE"/>
    <property type="match status" value="1"/>
</dbReference>
<evidence type="ECO:0000259" key="3">
    <source>
        <dbReference type="PROSITE" id="PS50043"/>
    </source>
</evidence>
<dbReference type="SMART" id="SM00421">
    <property type="entry name" value="HTH_LUXR"/>
    <property type="match status" value="1"/>
</dbReference>
<keyword evidence="1" id="KW-0547">Nucleotide-binding</keyword>
<dbReference type="EMBL" id="CZKA01000017">
    <property type="protein sequence ID" value="CUR55277.1"/>
    <property type="molecule type" value="Genomic_DNA"/>
</dbReference>
<dbReference type="PRINTS" id="PR00038">
    <property type="entry name" value="HTHLUXR"/>
</dbReference>
<dbReference type="Gene3D" id="1.25.40.10">
    <property type="entry name" value="Tetratricopeptide repeat domain"/>
    <property type="match status" value="1"/>
</dbReference>
<dbReference type="SUPFAM" id="SSF46894">
    <property type="entry name" value="C-terminal effector domain of the bipartite response regulators"/>
    <property type="match status" value="1"/>
</dbReference>
<dbReference type="PROSITE" id="PS00622">
    <property type="entry name" value="HTH_LUXR_1"/>
    <property type="match status" value="1"/>
</dbReference>
<evidence type="ECO:0000313" key="4">
    <source>
        <dbReference type="EMBL" id="CUR55277.1"/>
    </source>
</evidence>
<reference evidence="4" key="1">
    <citation type="submission" date="2015-08" db="EMBL/GenBank/DDBJ databases">
        <authorList>
            <person name="Babu N.S."/>
            <person name="Beckwith C.J."/>
            <person name="Beseler K.G."/>
            <person name="Brison A."/>
            <person name="Carone J.V."/>
            <person name="Caskin T.P."/>
            <person name="Diamond M."/>
            <person name="Durham M.E."/>
            <person name="Foxe J.M."/>
            <person name="Go M."/>
            <person name="Henderson B.A."/>
            <person name="Jones I.B."/>
            <person name="McGettigan J.A."/>
            <person name="Micheletti S.J."/>
            <person name="Nasrallah M.E."/>
            <person name="Ortiz D."/>
            <person name="Piller C.R."/>
            <person name="Privatt S.R."/>
            <person name="Schneider S.L."/>
            <person name="Sharp S."/>
            <person name="Smith T.C."/>
            <person name="Stanton J.D."/>
            <person name="Ullery H.E."/>
            <person name="Wilson R.J."/>
            <person name="Serrano M.G."/>
            <person name="Buck G."/>
            <person name="Lee V."/>
            <person name="Wang Y."/>
            <person name="Carvalho R."/>
            <person name="Voegtly L."/>
            <person name="Shi R."/>
            <person name="Duckworth R."/>
            <person name="Johnson A."/>
            <person name="Loviza R."/>
            <person name="Walstead R."/>
            <person name="Shah Z."/>
            <person name="Kiflezghi M."/>
            <person name="Wade K."/>
            <person name="Ball S.L."/>
            <person name="Bradley K.W."/>
            <person name="Asai D.J."/>
            <person name="Bowman C.A."/>
            <person name="Russell D.A."/>
            <person name="Pope W.H."/>
            <person name="Jacobs-Sera D."/>
            <person name="Hendrix R.W."/>
            <person name="Hatfull G.F."/>
        </authorList>
    </citation>
    <scope>NUCLEOTIDE SEQUENCE</scope>
</reference>
<sequence length="995" mass="106775">MSVATAIMGDVAPPGHQTRELVGRDAELAEIASLLGVRPERLDDALLPNAVLLAGDAGVGKTRLLTALRDVAFVEGWQVVAGHCLDFGDSALPYLPFSEVIGRLSSDHPELVAAVAQGHPALRRLQPGRRMMSDDPTADARAIDRGELFDAVHAVLEAAAGATPLLLVIEDAHWADQSTREMLSFLFSRPFVATVGIVVSYRSDDLHRRHPLRAQVAEWGRVRGVERLQLGPLTPSQVRVLVHQLHPEPLTDPEVDDIVERAEGNAFFVEELVGAASGPGRWVPADLADVLLVRLDRLDDTARQAVRAASVAGRRVTHELLAAASGIEADVLEGAVRKAVEMNVLVAQAPYYAFRHALLGEATYDDLLPGERIRLHARYADALSERRGLGTAAELARHARLAMDFDTALDAGIRAGDEAMSVGGPDEASQHYQAALELLADRRRASSSNVDVSTLVANAARALMASGHPGRAAALVREQLQRLPDDAPASARARLLISRAAALDVIEPDEDPLALSAEAVKLLSEEPTALRAQVLALHARLLAGEGRYDEAQDFGLDALELAERLDLGVVASDAVTTLSGLKRAGPKEALRESLQHAVRRAQQSGAIETELRGRFHLGRSHQDWAEWDDACRWFRSGLERAEAEGLAWAPYGFEARWQLAWVCHVQGRWDEVLELVRLPAVNPPPIAAALLEALRLQVLFGRGDDVSAALPPLRELWPLEGLLAITTSPLEIELAGRRGGAAGAAGAVTAYHDAVDVMVQIWHEWFGARVRLAAVTLGAVADCLPQVSLAEHPALMSAAERIHDDGLAVRDGRQDPSDHWGPEGRAWVARLEAEWLRICWLAGAAGSPSADDLVAAWRATVAAYDEFGHVHEAARSRAVLAQVLRATGDPAAAREAADEARATAHALGAAPLLDRLKELGSTPQRATAASVTLTPREQEILALVAQGRSNGEIGKQLFISTKTVSVHVSNILGKLGASGRTEAAAIARRRGLLTD</sequence>
<dbReference type="Gene3D" id="1.10.10.10">
    <property type="entry name" value="Winged helix-like DNA-binding domain superfamily/Winged helix DNA-binding domain"/>
    <property type="match status" value="1"/>
</dbReference>
<dbReference type="Pfam" id="PF00196">
    <property type="entry name" value="GerE"/>
    <property type="match status" value="1"/>
</dbReference>
<dbReference type="AlphaFoldDB" id="A0A2P2BZS4"/>
<dbReference type="PROSITE" id="PS50043">
    <property type="entry name" value="HTH_LUXR_2"/>
    <property type="match status" value="1"/>
</dbReference>
<dbReference type="InterPro" id="IPR000792">
    <property type="entry name" value="Tscrpt_reg_LuxR_C"/>
</dbReference>
<protein>
    <submittedName>
        <fullName evidence="4">Regulatory protein, LuxR</fullName>
    </submittedName>
</protein>